<accession>A0A0E9TDY2</accession>
<protein>
    <submittedName>
        <fullName evidence="1">Uncharacterized protein</fullName>
    </submittedName>
</protein>
<proteinExistence type="predicted"/>
<reference evidence="1" key="1">
    <citation type="submission" date="2014-11" db="EMBL/GenBank/DDBJ databases">
        <authorList>
            <person name="Amaro Gonzalez C."/>
        </authorList>
    </citation>
    <scope>NUCLEOTIDE SEQUENCE</scope>
</reference>
<reference evidence="1" key="2">
    <citation type="journal article" date="2015" name="Fish Shellfish Immunol.">
        <title>Early steps in the European eel (Anguilla anguilla)-Vibrio vulnificus interaction in the gills: Role of the RtxA13 toxin.</title>
        <authorList>
            <person name="Callol A."/>
            <person name="Pajuelo D."/>
            <person name="Ebbesson L."/>
            <person name="Teles M."/>
            <person name="MacKenzie S."/>
            <person name="Amaro C."/>
        </authorList>
    </citation>
    <scope>NUCLEOTIDE SEQUENCE</scope>
</reference>
<dbReference type="AlphaFoldDB" id="A0A0E9TDY2"/>
<dbReference type="EMBL" id="GBXM01056693">
    <property type="protein sequence ID" value="JAH51884.1"/>
    <property type="molecule type" value="Transcribed_RNA"/>
</dbReference>
<evidence type="ECO:0000313" key="1">
    <source>
        <dbReference type="EMBL" id="JAH51884.1"/>
    </source>
</evidence>
<sequence length="41" mass="4802">MSVDTFAPCIFRMRQTYVTDVVRMHLEISSTKMRISKTMSC</sequence>
<name>A0A0E9TDY2_ANGAN</name>
<organism evidence="1">
    <name type="scientific">Anguilla anguilla</name>
    <name type="common">European freshwater eel</name>
    <name type="synonym">Muraena anguilla</name>
    <dbReference type="NCBI Taxonomy" id="7936"/>
    <lineage>
        <taxon>Eukaryota</taxon>
        <taxon>Metazoa</taxon>
        <taxon>Chordata</taxon>
        <taxon>Craniata</taxon>
        <taxon>Vertebrata</taxon>
        <taxon>Euteleostomi</taxon>
        <taxon>Actinopterygii</taxon>
        <taxon>Neopterygii</taxon>
        <taxon>Teleostei</taxon>
        <taxon>Anguilliformes</taxon>
        <taxon>Anguillidae</taxon>
        <taxon>Anguilla</taxon>
    </lineage>
</organism>